<gene>
    <name evidence="2" type="ORF">SAMN04487967_2577</name>
</gene>
<accession>A0A1H6FZX0</accession>
<keyword evidence="3" id="KW-1185">Reference proteome</keyword>
<dbReference type="AlphaFoldDB" id="A0A1H6FZX0"/>
<dbReference type="PROSITE" id="PS51318">
    <property type="entry name" value="TAT"/>
    <property type="match status" value="1"/>
</dbReference>
<dbReference type="EMBL" id="FNWL01000002">
    <property type="protein sequence ID" value="SEH16367.1"/>
    <property type="molecule type" value="Genomic_DNA"/>
</dbReference>
<evidence type="ECO:0000313" key="2">
    <source>
        <dbReference type="EMBL" id="SEH16367.1"/>
    </source>
</evidence>
<dbReference type="InterPro" id="IPR006311">
    <property type="entry name" value="TAT_signal"/>
</dbReference>
<sequence>MLTPSERARDASLSRRSLLAASAAAITATAGCTGFLDNTDAASSLVDAVPGETTLLAHLDVEAVADGEASETDLESALEGLDAFGSERATEAIVAFEDRTGLDPLEANEVVLFGDVDAISSDATEEEVAAAAAQETIIVDGDWSEDDVVASLEETTDLEYESESAGGDAERYEPVSVANGDGDGGDGDGGGDEPPVLGVLGDGRYVVGDEDGVDAALETHAGDEEAISGSIRSAYDGANDGPVTVAAVPDGSPLPDEFAFLAGGNDDIFEEIDAIGLQYDTIDDETVDLELDFHVDDDSDAEQLETVLQGGLSALGELDDELSDASDEATLEREETVVSIVYQGDADAVAALLAVLEGV</sequence>
<protein>
    <submittedName>
        <fullName evidence="2">Uncharacterized protein</fullName>
    </submittedName>
</protein>
<name>A0A1H6FZX0_9EURY</name>
<organism evidence="2 3">
    <name type="scientific">Natronorubrum sediminis</name>
    <dbReference type="NCBI Taxonomy" id="640943"/>
    <lineage>
        <taxon>Archaea</taxon>
        <taxon>Methanobacteriati</taxon>
        <taxon>Methanobacteriota</taxon>
        <taxon>Stenosarchaea group</taxon>
        <taxon>Halobacteria</taxon>
        <taxon>Halobacteriales</taxon>
        <taxon>Natrialbaceae</taxon>
        <taxon>Natronorubrum</taxon>
    </lineage>
</organism>
<dbReference type="RefSeq" id="WP_090507357.1">
    <property type="nucleotide sequence ID" value="NZ_FNWL01000002.1"/>
</dbReference>
<dbReference type="OrthoDB" id="163622at2157"/>
<dbReference type="Proteomes" id="UP000199112">
    <property type="component" value="Unassembled WGS sequence"/>
</dbReference>
<dbReference type="PROSITE" id="PS51257">
    <property type="entry name" value="PROKAR_LIPOPROTEIN"/>
    <property type="match status" value="1"/>
</dbReference>
<proteinExistence type="predicted"/>
<evidence type="ECO:0000256" key="1">
    <source>
        <dbReference type="SAM" id="MobiDB-lite"/>
    </source>
</evidence>
<evidence type="ECO:0000313" key="3">
    <source>
        <dbReference type="Proteomes" id="UP000199112"/>
    </source>
</evidence>
<reference evidence="3" key="1">
    <citation type="submission" date="2016-10" db="EMBL/GenBank/DDBJ databases">
        <authorList>
            <person name="Varghese N."/>
            <person name="Submissions S."/>
        </authorList>
    </citation>
    <scope>NUCLEOTIDE SEQUENCE [LARGE SCALE GENOMIC DNA]</scope>
    <source>
        <strain evidence="3">CGMCC 1.8981</strain>
    </source>
</reference>
<feature type="region of interest" description="Disordered" evidence="1">
    <location>
        <begin position="156"/>
        <end position="197"/>
    </location>
</feature>